<evidence type="ECO:0000256" key="5">
    <source>
        <dbReference type="ARBA" id="ARBA00022475"/>
    </source>
</evidence>
<dbReference type="InterPro" id="IPR044722">
    <property type="entry name" value="SecA_SF2_C"/>
</dbReference>
<organism evidence="21 22">
    <name type="scientific">Candidatus Berkelbacteria bacterium CG_4_10_14_0_2_um_filter_35_9_33_12</name>
    <dbReference type="NCBI Taxonomy" id="1974499"/>
    <lineage>
        <taxon>Bacteria</taxon>
        <taxon>Candidatus Berkelbacteria</taxon>
    </lineage>
</organism>
<keyword evidence="10 15" id="KW-0067">ATP-binding</keyword>
<dbReference type="NCBIfam" id="NF009538">
    <property type="entry name" value="PRK12904.1"/>
    <property type="match status" value="1"/>
</dbReference>
<dbReference type="GO" id="GO:0005829">
    <property type="term" value="C:cytosol"/>
    <property type="evidence" value="ECO:0007669"/>
    <property type="project" value="TreeGrafter"/>
</dbReference>
<dbReference type="Pfam" id="PF07516">
    <property type="entry name" value="SecA_SW"/>
    <property type="match status" value="2"/>
</dbReference>
<name>A0A2M7W4B8_9BACT</name>
<dbReference type="SMART" id="SM00958">
    <property type="entry name" value="SecA_PP_bind"/>
    <property type="match status" value="1"/>
</dbReference>
<evidence type="ECO:0000259" key="18">
    <source>
        <dbReference type="PROSITE" id="PS51192"/>
    </source>
</evidence>
<feature type="binding site" evidence="15">
    <location>
        <position position="510"/>
    </location>
    <ligand>
        <name>ATP</name>
        <dbReference type="ChEBI" id="CHEBI:30616"/>
    </ligand>
</feature>
<evidence type="ECO:0000313" key="22">
    <source>
        <dbReference type="Proteomes" id="UP000230137"/>
    </source>
</evidence>
<evidence type="ECO:0000313" key="21">
    <source>
        <dbReference type="EMBL" id="PJA20571.1"/>
    </source>
</evidence>
<comment type="cofactor">
    <cofactor evidence="1">
        <name>Zn(2+)</name>
        <dbReference type="ChEBI" id="CHEBI:29105"/>
    </cofactor>
</comment>
<dbReference type="Proteomes" id="UP000230137">
    <property type="component" value="Unassembled WGS sequence"/>
</dbReference>
<gene>
    <name evidence="15" type="primary">secA</name>
    <name evidence="21" type="ORF">COX60_01335</name>
</gene>
<reference evidence="22" key="1">
    <citation type="submission" date="2017-09" db="EMBL/GenBank/DDBJ databases">
        <title>Depth-based differentiation of microbial function through sediment-hosted aquifers and enrichment of novel symbionts in the deep terrestrial subsurface.</title>
        <authorList>
            <person name="Probst A.J."/>
            <person name="Ladd B."/>
            <person name="Jarett J.K."/>
            <person name="Geller-Mcgrath D.E."/>
            <person name="Sieber C.M.K."/>
            <person name="Emerson J.B."/>
            <person name="Anantharaman K."/>
            <person name="Thomas B.C."/>
            <person name="Malmstrom R."/>
            <person name="Stieglmeier M."/>
            <person name="Klingl A."/>
            <person name="Woyke T."/>
            <person name="Ryan C.M."/>
            <person name="Banfield J.F."/>
        </authorList>
    </citation>
    <scope>NUCLEOTIDE SEQUENCE [LARGE SCALE GENOMIC DNA]</scope>
</reference>
<dbReference type="InterPro" id="IPR014001">
    <property type="entry name" value="Helicase_ATP-bd"/>
</dbReference>
<dbReference type="InterPro" id="IPR014018">
    <property type="entry name" value="SecA_motor_DEAD"/>
</dbReference>
<evidence type="ECO:0000256" key="15">
    <source>
        <dbReference type="HAMAP-Rule" id="MF_01382"/>
    </source>
</evidence>
<dbReference type="PROSITE" id="PS51192">
    <property type="entry name" value="HELICASE_ATP_BIND_1"/>
    <property type="match status" value="1"/>
</dbReference>
<keyword evidence="14 15" id="KW-0472">Membrane</keyword>
<evidence type="ECO:0000256" key="9">
    <source>
        <dbReference type="ARBA" id="ARBA00022833"/>
    </source>
</evidence>
<evidence type="ECO:0000256" key="1">
    <source>
        <dbReference type="ARBA" id="ARBA00001947"/>
    </source>
</evidence>
<evidence type="ECO:0000259" key="20">
    <source>
        <dbReference type="PROSITE" id="PS51196"/>
    </source>
</evidence>
<comment type="catalytic activity">
    <reaction evidence="15">
        <text>ATP + H2O + cellular proteinSide 1 = ADP + phosphate + cellular proteinSide 2.</text>
        <dbReference type="EC" id="7.4.2.8"/>
    </reaction>
</comment>
<comment type="function">
    <text evidence="15">Part of the Sec protein translocase complex. Interacts with the SecYEG preprotein conducting channel. Has a central role in coupling the hydrolysis of ATP to the transfer of proteins into and across the cell membrane, serving as an ATP-driven molecular motor driving the stepwise translocation of polypeptide chains across the membrane.</text>
</comment>
<dbReference type="SUPFAM" id="SSF81886">
    <property type="entry name" value="Helical scaffold and wing domains of SecA"/>
    <property type="match status" value="1"/>
</dbReference>
<keyword evidence="9" id="KW-0862">Zinc</keyword>
<evidence type="ECO:0000256" key="17">
    <source>
        <dbReference type="SAM" id="MobiDB-lite"/>
    </source>
</evidence>
<evidence type="ECO:0000256" key="8">
    <source>
        <dbReference type="ARBA" id="ARBA00022741"/>
    </source>
</evidence>
<dbReference type="GO" id="GO:0005886">
    <property type="term" value="C:plasma membrane"/>
    <property type="evidence" value="ECO:0007669"/>
    <property type="project" value="UniProtKB-SubCell"/>
</dbReference>
<dbReference type="Pfam" id="PF01043">
    <property type="entry name" value="SecA_PP_bind"/>
    <property type="match status" value="1"/>
</dbReference>
<dbReference type="PROSITE" id="PS51194">
    <property type="entry name" value="HELICASE_CTER"/>
    <property type="match status" value="1"/>
</dbReference>
<evidence type="ECO:0000256" key="13">
    <source>
        <dbReference type="ARBA" id="ARBA00023010"/>
    </source>
</evidence>
<evidence type="ECO:0000256" key="3">
    <source>
        <dbReference type="ARBA" id="ARBA00007650"/>
    </source>
</evidence>
<dbReference type="Pfam" id="PF21090">
    <property type="entry name" value="P-loop_SecA"/>
    <property type="match status" value="1"/>
</dbReference>
<dbReference type="GO" id="GO:0031522">
    <property type="term" value="C:cell envelope Sec protein transport complex"/>
    <property type="evidence" value="ECO:0007669"/>
    <property type="project" value="TreeGrafter"/>
</dbReference>
<dbReference type="InterPro" id="IPR036266">
    <property type="entry name" value="SecA_Wing/Scaffold_sf"/>
</dbReference>
<evidence type="ECO:0000256" key="4">
    <source>
        <dbReference type="ARBA" id="ARBA00022448"/>
    </source>
</evidence>
<dbReference type="EMBL" id="PFQF01000024">
    <property type="protein sequence ID" value="PJA20571.1"/>
    <property type="molecule type" value="Genomic_DNA"/>
</dbReference>
<dbReference type="EC" id="7.4.2.8" evidence="15"/>
<feature type="binding site" evidence="15">
    <location>
        <begin position="104"/>
        <end position="108"/>
    </location>
    <ligand>
        <name>ATP</name>
        <dbReference type="ChEBI" id="CHEBI:30616"/>
    </ligand>
</feature>
<dbReference type="PANTHER" id="PTHR30612">
    <property type="entry name" value="SECA INNER MEMBRANE COMPONENT OF SEC PROTEIN SECRETION SYSTEM"/>
    <property type="match status" value="1"/>
</dbReference>
<dbReference type="InterPro" id="IPR000185">
    <property type="entry name" value="SecA"/>
</dbReference>
<dbReference type="InterPro" id="IPR011130">
    <property type="entry name" value="SecA_preprotein_X-link_dom"/>
</dbReference>
<dbReference type="Gene3D" id="3.40.50.300">
    <property type="entry name" value="P-loop containing nucleotide triphosphate hydrolases"/>
    <property type="match status" value="2"/>
</dbReference>
<dbReference type="Pfam" id="PF07517">
    <property type="entry name" value="SecA_DEAD"/>
    <property type="match status" value="1"/>
</dbReference>
<dbReference type="SUPFAM" id="SSF52540">
    <property type="entry name" value="P-loop containing nucleoside triphosphate hydrolases"/>
    <property type="match status" value="2"/>
</dbReference>
<proteinExistence type="inferred from homology"/>
<keyword evidence="6 15" id="KW-0963">Cytoplasm</keyword>
<dbReference type="GO" id="GO:0065002">
    <property type="term" value="P:intracellular protein transmembrane transport"/>
    <property type="evidence" value="ECO:0007669"/>
    <property type="project" value="UniProtKB-UniRule"/>
</dbReference>
<dbReference type="SUPFAM" id="SSF81767">
    <property type="entry name" value="Pre-protein crosslinking domain of SecA"/>
    <property type="match status" value="1"/>
</dbReference>
<dbReference type="HAMAP" id="MF_01382">
    <property type="entry name" value="SecA"/>
    <property type="match status" value="1"/>
</dbReference>
<dbReference type="GO" id="GO:0005524">
    <property type="term" value="F:ATP binding"/>
    <property type="evidence" value="ECO:0007669"/>
    <property type="project" value="UniProtKB-UniRule"/>
</dbReference>
<dbReference type="Gene3D" id="1.10.3060.10">
    <property type="entry name" value="Helical scaffold and wing domains of SecA"/>
    <property type="match status" value="2"/>
</dbReference>
<keyword evidence="8 15" id="KW-0547">Nucleotide-binding</keyword>
<dbReference type="InterPro" id="IPR004027">
    <property type="entry name" value="SEC_C_motif"/>
</dbReference>
<dbReference type="Gene3D" id="3.90.1440.10">
    <property type="entry name" value="SecA, preprotein cross-linking domain"/>
    <property type="match status" value="1"/>
</dbReference>
<dbReference type="FunFam" id="3.40.50.300:FF:000113">
    <property type="entry name" value="Preprotein translocase subunit SecA"/>
    <property type="match status" value="1"/>
</dbReference>
<keyword evidence="12 15" id="KW-1278">Translocase</keyword>
<dbReference type="InterPro" id="IPR011115">
    <property type="entry name" value="SecA_DEAD"/>
</dbReference>
<accession>A0A2M7W4B8</accession>
<dbReference type="GO" id="GO:0043952">
    <property type="term" value="P:protein transport by the Sec complex"/>
    <property type="evidence" value="ECO:0007669"/>
    <property type="project" value="UniProtKB-ARBA"/>
</dbReference>
<evidence type="ECO:0000256" key="12">
    <source>
        <dbReference type="ARBA" id="ARBA00022967"/>
    </source>
</evidence>
<dbReference type="Gene3D" id="3.10.450.50">
    <property type="match status" value="1"/>
</dbReference>
<dbReference type="InterPro" id="IPR011116">
    <property type="entry name" value="SecA_Wing/Scaffold"/>
</dbReference>
<evidence type="ECO:0000256" key="6">
    <source>
        <dbReference type="ARBA" id="ARBA00022490"/>
    </source>
</evidence>
<feature type="binding site" evidence="15">
    <location>
        <position position="86"/>
    </location>
    <ligand>
        <name>ATP</name>
        <dbReference type="ChEBI" id="CHEBI:30616"/>
    </ligand>
</feature>
<dbReference type="NCBIfam" id="TIGR00963">
    <property type="entry name" value="secA"/>
    <property type="match status" value="1"/>
</dbReference>
<evidence type="ECO:0000256" key="2">
    <source>
        <dbReference type="ARBA" id="ARBA00004170"/>
    </source>
</evidence>
<keyword evidence="11 15" id="KW-0653">Protein transport</keyword>
<dbReference type="GO" id="GO:0046872">
    <property type="term" value="F:metal ion binding"/>
    <property type="evidence" value="ECO:0007669"/>
    <property type="project" value="UniProtKB-KW"/>
</dbReference>
<dbReference type="PROSITE" id="PS51196">
    <property type="entry name" value="SECA_MOTOR_DEAD"/>
    <property type="match status" value="1"/>
</dbReference>
<dbReference type="SMART" id="SM00957">
    <property type="entry name" value="SecA_DEAD"/>
    <property type="match status" value="1"/>
</dbReference>
<dbReference type="InterPro" id="IPR036670">
    <property type="entry name" value="SecA_X-link_sf"/>
</dbReference>
<feature type="domain" description="SecA family profile" evidence="20">
    <location>
        <begin position="2"/>
        <end position="629"/>
    </location>
</feature>
<dbReference type="CDD" id="cd17928">
    <property type="entry name" value="DEXDc_SecA"/>
    <property type="match status" value="1"/>
</dbReference>
<keyword evidence="7" id="KW-0479">Metal-binding</keyword>
<keyword evidence="4 15" id="KW-0813">Transport</keyword>
<dbReference type="PANTHER" id="PTHR30612:SF0">
    <property type="entry name" value="CHLOROPLAST PROTEIN-TRANSPORTING ATPASE"/>
    <property type="match status" value="1"/>
</dbReference>
<dbReference type="GO" id="GO:0017038">
    <property type="term" value="P:protein import"/>
    <property type="evidence" value="ECO:0007669"/>
    <property type="project" value="InterPro"/>
</dbReference>
<keyword evidence="13 15" id="KW-0811">Translocation</keyword>
<comment type="caution">
    <text evidence="21">The sequence shown here is derived from an EMBL/GenBank/DDBJ whole genome shotgun (WGS) entry which is preliminary data.</text>
</comment>
<feature type="region of interest" description="Disordered" evidence="17">
    <location>
        <begin position="826"/>
        <end position="885"/>
    </location>
</feature>
<evidence type="ECO:0000256" key="16">
    <source>
        <dbReference type="RuleBase" id="RU003874"/>
    </source>
</evidence>
<sequence>MFNNLFSKFFGSNESEIKKFQPIVDEINSYEEELKKLSLTELKEKTIKFREQLSKGKSLDDILPEAFATVREASRRSIGQRHYDVQLIAGIVLHRGNIAEMKTGEGKTLAATLPLYLNSLYRSSHLITVNDFLAKFQAQWMGKIFDTLGISISALAHETSFLYTSKKQDINDKTWEYLISCDRKTAYQADIVYGTNNEFGFDYLRDNMVVDSQHAVQNELYFAIVDEVDSILIDEARTPLIISAPANRSASLYMDFASLAKRLDLADYIIDEKTRSVAIQDSGIEKIEKWLNIDNLYAPENTQLVYHLEESLKAQYIFKKDKDYVIRNGEIVIVDEFTGRLMHGRRYSEGLHQAIEAKENVEVKKESETLATISFQNLFRLYKKLSGMTGTAVTEAEEFYKIYKIDVVEIPTHKPMIRNDHNDKIFKNEKAKLDAIVEEIYQRNEKGQPVLIGTISIAKNEILASLFKKRGIKHNLLNAKNHENEAKTIAQAGRLNAVTLATNIAGRGIDIILGGSTPKKIKEKNKKIKDINNEKIGLINLSSENRSYDEWEKEHRRVVELGGLFVLGTERHESRRIDNQLRGRSGRQGDPGESVFFVSMEDDLMRIFGGDRMKSMMERLGLPDNQPIENKLISRSIEQAQKKVESHNFDIRKHMLEYDDVLNQHRQAIYKKRKLILDGYGMVDSKKVKVVEELKSLLKNEEMKIIDEKLKEYGQEIYNEVVRRIYLSVIDRHWIEHLNSMTELRNGIGLRGYGQKDPLIEYKQSAYHFYQNLIRSIENQVVEMALKVEINPIQLQNIKGPMVDEEQNIIKSGGEAEASGDTIEEIEEETKQSETTESSTDAIITVRKKSDNHSFNTSLTAVPKVGRNESCPCGSGKKYKKCHGK</sequence>
<evidence type="ECO:0000259" key="19">
    <source>
        <dbReference type="PROSITE" id="PS51194"/>
    </source>
</evidence>
<protein>
    <recommendedName>
        <fullName evidence="15 16">Protein translocase subunit SecA</fullName>
        <ecNumber evidence="15">7.4.2.8</ecNumber>
    </recommendedName>
</protein>
<dbReference type="InterPro" id="IPR001650">
    <property type="entry name" value="Helicase_C-like"/>
</dbReference>
<dbReference type="GO" id="GO:0008564">
    <property type="term" value="F:protein-exporting ATPase activity"/>
    <property type="evidence" value="ECO:0007669"/>
    <property type="project" value="UniProtKB-EC"/>
</dbReference>
<dbReference type="FunFam" id="3.90.1440.10:FF:000002">
    <property type="entry name" value="Protein translocase subunit SecA"/>
    <property type="match status" value="1"/>
</dbReference>
<dbReference type="AlphaFoldDB" id="A0A2M7W4B8"/>
<feature type="domain" description="Helicase C-terminal" evidence="19">
    <location>
        <begin position="432"/>
        <end position="645"/>
    </location>
</feature>
<comment type="subcellular location">
    <subcellularLocation>
        <location evidence="15">Cell membrane</location>
        <topology evidence="15">Peripheral membrane protein</topology>
        <orientation evidence="15">Cytoplasmic side</orientation>
    </subcellularLocation>
    <subcellularLocation>
        <location evidence="15">Cytoplasm</location>
    </subcellularLocation>
    <subcellularLocation>
        <location evidence="2">Membrane</location>
        <topology evidence="2">Peripheral membrane protein</topology>
    </subcellularLocation>
    <text evidence="15">Distribution is 50-50.</text>
</comment>
<feature type="domain" description="Helicase ATP-binding" evidence="18">
    <location>
        <begin position="88"/>
        <end position="249"/>
    </location>
</feature>
<evidence type="ECO:0000256" key="11">
    <source>
        <dbReference type="ARBA" id="ARBA00022927"/>
    </source>
</evidence>
<evidence type="ECO:0000256" key="14">
    <source>
        <dbReference type="ARBA" id="ARBA00023136"/>
    </source>
</evidence>
<evidence type="ECO:0000256" key="7">
    <source>
        <dbReference type="ARBA" id="ARBA00022723"/>
    </source>
</evidence>
<keyword evidence="5 15" id="KW-1003">Cell membrane</keyword>
<dbReference type="CDD" id="cd18803">
    <property type="entry name" value="SF2_C_secA"/>
    <property type="match status" value="1"/>
</dbReference>
<comment type="similarity">
    <text evidence="3 15 16">Belongs to the SecA family.</text>
</comment>
<dbReference type="PRINTS" id="PR00906">
    <property type="entry name" value="SECA"/>
</dbReference>
<evidence type="ECO:0000256" key="10">
    <source>
        <dbReference type="ARBA" id="ARBA00022840"/>
    </source>
</evidence>
<dbReference type="InterPro" id="IPR027417">
    <property type="entry name" value="P-loop_NTPase"/>
</dbReference>
<dbReference type="Pfam" id="PF02810">
    <property type="entry name" value="SEC-C"/>
    <property type="match status" value="1"/>
</dbReference>
<comment type="subunit">
    <text evidence="15">Monomer and homodimer. Part of the essential Sec protein translocation apparatus which comprises SecA, SecYEG and auxiliary proteins SecDF. Other proteins may also be involved.</text>
</comment>
<dbReference type="GO" id="GO:0006605">
    <property type="term" value="P:protein targeting"/>
    <property type="evidence" value="ECO:0007669"/>
    <property type="project" value="UniProtKB-UniRule"/>
</dbReference>